<reference evidence="1 2" key="1">
    <citation type="journal article" date="2013" name="Genome Announc.">
        <title>Draft Genome Sequence of the Cellulolytic Bacterium Clostridium papyrosolvens C7 (ATCC 700395).</title>
        <authorList>
            <person name="Zepeda V."/>
            <person name="Dassa B."/>
            <person name="Borovok I."/>
            <person name="Lamed R."/>
            <person name="Bayer E.A."/>
            <person name="Cate J.H."/>
        </authorList>
    </citation>
    <scope>NUCLEOTIDE SEQUENCE [LARGE SCALE GENOMIC DNA]</scope>
    <source>
        <strain evidence="1 2">C7</strain>
    </source>
</reference>
<sequence length="35" mass="4143">MNLWEVFQTRRSPAAFRDEPEDNRAKKLVLVLSPQ</sequence>
<dbReference type="PATRIC" id="fig|1330534.3.peg.680"/>
<evidence type="ECO:0000313" key="1">
    <source>
        <dbReference type="EMBL" id="EPR13642.1"/>
    </source>
</evidence>
<organism evidence="1 2">
    <name type="scientific">Ruminiclostridium papyrosolvens C7</name>
    <dbReference type="NCBI Taxonomy" id="1330534"/>
    <lineage>
        <taxon>Bacteria</taxon>
        <taxon>Bacillati</taxon>
        <taxon>Bacillota</taxon>
        <taxon>Clostridia</taxon>
        <taxon>Eubacteriales</taxon>
        <taxon>Oscillospiraceae</taxon>
        <taxon>Ruminiclostridium</taxon>
    </lineage>
</organism>
<name>U4R5E3_9FIRM</name>
<proteinExistence type="predicted"/>
<gene>
    <name evidence="1" type="ORF">L323_03400</name>
</gene>
<dbReference type="Proteomes" id="UP000016860">
    <property type="component" value="Unassembled WGS sequence"/>
</dbReference>
<evidence type="ECO:0000313" key="2">
    <source>
        <dbReference type="Proteomes" id="UP000016860"/>
    </source>
</evidence>
<dbReference type="EMBL" id="ATAY01000017">
    <property type="protein sequence ID" value="EPR13642.1"/>
    <property type="molecule type" value="Genomic_DNA"/>
</dbReference>
<accession>U4R5E3</accession>
<dbReference type="AlphaFoldDB" id="U4R5E3"/>
<protein>
    <submittedName>
        <fullName evidence="1">Uncharacterized protein</fullName>
    </submittedName>
</protein>
<comment type="caution">
    <text evidence="1">The sequence shown here is derived from an EMBL/GenBank/DDBJ whole genome shotgun (WGS) entry which is preliminary data.</text>
</comment>